<sequence length="294" mass="33283">MINWKYPPKSSLVAQHVECYWCIEKKPHDDGHPFPKLTPDPTAHLIIAPAEQGYLYQSDSASFEGPGSHWLFPHCQTFEIDHTDAFIILGVKFHTGALYSLDMTPHQAVLEQVVKLDVTAFFDSAHQKHGDNCNQVPDLERQDISRTLLQLAQTSPENCCDTLEAVLQPWLHQASSDKHSLLTRKALPLLPNTLISQLGTLLHCSQRTLERSFTRVTGLTLKQCQSMNRLDLLLESLYLRGETDIDWAEVAQEFGFSDQPHLIRYLKNTIGKTPGEYAKVRDLTIDIYGGVEYS</sequence>
<dbReference type="InterPro" id="IPR046532">
    <property type="entry name" value="DUF6597"/>
</dbReference>
<evidence type="ECO:0000256" key="3">
    <source>
        <dbReference type="ARBA" id="ARBA00023163"/>
    </source>
</evidence>
<organism evidence="5 6">
    <name type="scientific">Photobacterium sanguinicancri</name>
    <dbReference type="NCBI Taxonomy" id="875932"/>
    <lineage>
        <taxon>Bacteria</taxon>
        <taxon>Pseudomonadati</taxon>
        <taxon>Pseudomonadota</taxon>
        <taxon>Gammaproteobacteria</taxon>
        <taxon>Vibrionales</taxon>
        <taxon>Vibrionaceae</taxon>
        <taxon>Photobacterium</taxon>
    </lineage>
</organism>
<protein>
    <submittedName>
        <fullName evidence="5">Helix-turn-helix domain-containing protein</fullName>
    </submittedName>
</protein>
<dbReference type="RefSeq" id="WP_303498161.1">
    <property type="nucleotide sequence ID" value="NZ_JAUOPU010000002.1"/>
</dbReference>
<dbReference type="PROSITE" id="PS01124">
    <property type="entry name" value="HTH_ARAC_FAMILY_2"/>
    <property type="match status" value="1"/>
</dbReference>
<dbReference type="SUPFAM" id="SSF46689">
    <property type="entry name" value="Homeodomain-like"/>
    <property type="match status" value="1"/>
</dbReference>
<reference evidence="5" key="1">
    <citation type="submission" date="2023-07" db="EMBL/GenBank/DDBJ databases">
        <title>Genome content predicts the carbon catabolic preferences of heterotrophic bacteria.</title>
        <authorList>
            <person name="Gralka M."/>
        </authorList>
    </citation>
    <scope>NUCLEOTIDE SEQUENCE</scope>
    <source>
        <strain evidence="5">G2M05</strain>
    </source>
</reference>
<proteinExistence type="predicted"/>
<dbReference type="InterPro" id="IPR009057">
    <property type="entry name" value="Homeodomain-like_sf"/>
</dbReference>
<evidence type="ECO:0000259" key="4">
    <source>
        <dbReference type="PROSITE" id="PS01124"/>
    </source>
</evidence>
<dbReference type="EMBL" id="JAUOPU010000002">
    <property type="protein sequence ID" value="MDO6541423.1"/>
    <property type="molecule type" value="Genomic_DNA"/>
</dbReference>
<keyword evidence="1" id="KW-0805">Transcription regulation</keyword>
<dbReference type="PANTHER" id="PTHR46796">
    <property type="entry name" value="HTH-TYPE TRANSCRIPTIONAL ACTIVATOR RHAS-RELATED"/>
    <property type="match status" value="1"/>
</dbReference>
<dbReference type="SMART" id="SM00342">
    <property type="entry name" value="HTH_ARAC"/>
    <property type="match status" value="1"/>
</dbReference>
<dbReference type="GO" id="GO:0043565">
    <property type="term" value="F:sequence-specific DNA binding"/>
    <property type="evidence" value="ECO:0007669"/>
    <property type="project" value="InterPro"/>
</dbReference>
<dbReference type="GO" id="GO:0003700">
    <property type="term" value="F:DNA-binding transcription factor activity"/>
    <property type="evidence" value="ECO:0007669"/>
    <property type="project" value="InterPro"/>
</dbReference>
<evidence type="ECO:0000313" key="5">
    <source>
        <dbReference type="EMBL" id="MDO6541423.1"/>
    </source>
</evidence>
<accession>A0AAW7Y293</accession>
<dbReference type="Proteomes" id="UP001170624">
    <property type="component" value="Unassembled WGS sequence"/>
</dbReference>
<dbReference type="Pfam" id="PF20240">
    <property type="entry name" value="DUF6597"/>
    <property type="match status" value="1"/>
</dbReference>
<dbReference type="AlphaFoldDB" id="A0AAW7Y293"/>
<evidence type="ECO:0000256" key="2">
    <source>
        <dbReference type="ARBA" id="ARBA00023125"/>
    </source>
</evidence>
<keyword evidence="2" id="KW-0238">DNA-binding</keyword>
<dbReference type="Pfam" id="PF12833">
    <property type="entry name" value="HTH_18"/>
    <property type="match status" value="1"/>
</dbReference>
<dbReference type="InterPro" id="IPR050204">
    <property type="entry name" value="AraC_XylS_family_regulators"/>
</dbReference>
<name>A0AAW7Y293_9GAMM</name>
<keyword evidence="3" id="KW-0804">Transcription</keyword>
<evidence type="ECO:0000256" key="1">
    <source>
        <dbReference type="ARBA" id="ARBA00023015"/>
    </source>
</evidence>
<dbReference type="PANTHER" id="PTHR46796:SF13">
    <property type="entry name" value="HTH-TYPE TRANSCRIPTIONAL ACTIVATOR RHAS"/>
    <property type="match status" value="1"/>
</dbReference>
<gene>
    <name evidence="5" type="ORF">Q4568_02695</name>
</gene>
<comment type="caution">
    <text evidence="5">The sequence shown here is derived from an EMBL/GenBank/DDBJ whole genome shotgun (WGS) entry which is preliminary data.</text>
</comment>
<dbReference type="Gene3D" id="1.10.10.60">
    <property type="entry name" value="Homeodomain-like"/>
    <property type="match status" value="1"/>
</dbReference>
<dbReference type="InterPro" id="IPR018060">
    <property type="entry name" value="HTH_AraC"/>
</dbReference>
<evidence type="ECO:0000313" key="6">
    <source>
        <dbReference type="Proteomes" id="UP001170624"/>
    </source>
</evidence>
<feature type="domain" description="HTH araC/xylS-type" evidence="4">
    <location>
        <begin position="195"/>
        <end position="280"/>
    </location>
</feature>